<protein>
    <submittedName>
        <fullName evidence="3">Uncharacterized protein</fullName>
    </submittedName>
</protein>
<dbReference type="AlphaFoldDB" id="A0A2G9CCI3"/>
<dbReference type="EMBL" id="PEOG01000013">
    <property type="protein sequence ID" value="PIM54042.1"/>
    <property type="molecule type" value="Genomic_DNA"/>
</dbReference>
<feature type="region of interest" description="Disordered" evidence="1">
    <location>
        <begin position="1"/>
        <end position="43"/>
    </location>
</feature>
<name>A0A2G9CCI3_9BURK</name>
<dbReference type="OrthoDB" id="9157292at2"/>
<dbReference type="RefSeq" id="WP_099860558.1">
    <property type="nucleotide sequence ID" value="NZ_PEOG01000013.1"/>
</dbReference>
<evidence type="ECO:0000256" key="1">
    <source>
        <dbReference type="SAM" id="MobiDB-lite"/>
    </source>
</evidence>
<evidence type="ECO:0000313" key="4">
    <source>
        <dbReference type="Proteomes" id="UP000231501"/>
    </source>
</evidence>
<evidence type="ECO:0000256" key="2">
    <source>
        <dbReference type="SAM" id="Phobius"/>
    </source>
</evidence>
<keyword evidence="2" id="KW-0812">Transmembrane</keyword>
<proteinExistence type="predicted"/>
<evidence type="ECO:0000313" key="3">
    <source>
        <dbReference type="EMBL" id="PIM54042.1"/>
    </source>
</evidence>
<accession>A0A2G9CCI3</accession>
<organism evidence="3 4">
    <name type="scientific">Roseateles chitinivorans</name>
    <dbReference type="NCBI Taxonomy" id="2917965"/>
    <lineage>
        <taxon>Bacteria</taxon>
        <taxon>Pseudomonadati</taxon>
        <taxon>Pseudomonadota</taxon>
        <taxon>Betaproteobacteria</taxon>
        <taxon>Burkholderiales</taxon>
        <taxon>Sphaerotilaceae</taxon>
        <taxon>Roseateles</taxon>
    </lineage>
</organism>
<keyword evidence="4" id="KW-1185">Reference proteome</keyword>
<keyword evidence="2" id="KW-1133">Transmembrane helix</keyword>
<keyword evidence="2" id="KW-0472">Membrane</keyword>
<gene>
    <name evidence="3" type="ORF">CS062_06095</name>
</gene>
<sequence length="148" mass="15640">MNMATTRPSPGFHRAPSRSGSSGATRPSDASRSDGTSFAAAPRAQAAAPQASALRDVSDVMVGVTLILGVLFALLVLALYTRDSMAVGKALSEQGQARGALVCKDGRIARGDGSLPDRIIEDGVFVCTDWRTLQAIEQEEAERGMRKY</sequence>
<dbReference type="Proteomes" id="UP000231501">
    <property type="component" value="Unassembled WGS sequence"/>
</dbReference>
<feature type="compositionally biased region" description="Polar residues" evidence="1">
    <location>
        <begin position="18"/>
        <end position="36"/>
    </location>
</feature>
<feature type="transmembrane region" description="Helical" evidence="2">
    <location>
        <begin position="60"/>
        <end position="80"/>
    </location>
</feature>
<comment type="caution">
    <text evidence="3">The sequence shown here is derived from an EMBL/GenBank/DDBJ whole genome shotgun (WGS) entry which is preliminary data.</text>
</comment>
<reference evidence="3 4" key="1">
    <citation type="submission" date="2017-11" db="EMBL/GenBank/DDBJ databases">
        <title>Draft genome sequence of Mitsuaria sp. HWN-4.</title>
        <authorList>
            <person name="Gundlapally S.R."/>
        </authorList>
    </citation>
    <scope>NUCLEOTIDE SEQUENCE [LARGE SCALE GENOMIC DNA]</scope>
    <source>
        <strain evidence="3 4">HWN-4</strain>
    </source>
</reference>